<comment type="subunit">
    <text evidence="2">Homodimer.</text>
</comment>
<evidence type="ECO:0000313" key="4">
    <source>
        <dbReference type="Proteomes" id="UP000824083"/>
    </source>
</evidence>
<reference evidence="3" key="2">
    <citation type="journal article" date="2021" name="PeerJ">
        <title>Extensive microbial diversity within the chicken gut microbiome revealed by metagenomics and culture.</title>
        <authorList>
            <person name="Gilroy R."/>
            <person name="Ravi A."/>
            <person name="Getino M."/>
            <person name="Pursley I."/>
            <person name="Horton D.L."/>
            <person name="Alikhan N.F."/>
            <person name="Baker D."/>
            <person name="Gharbi K."/>
            <person name="Hall N."/>
            <person name="Watson M."/>
            <person name="Adriaenssens E.M."/>
            <person name="Foster-Nyarko E."/>
            <person name="Jarju S."/>
            <person name="Secka A."/>
            <person name="Antonio M."/>
            <person name="Oren A."/>
            <person name="Chaudhuri R.R."/>
            <person name="La Ragione R."/>
            <person name="Hildebrand F."/>
            <person name="Pallen M.J."/>
        </authorList>
    </citation>
    <scope>NUCLEOTIDE SEQUENCE</scope>
    <source>
        <strain evidence="3">7463</strain>
    </source>
</reference>
<dbReference type="GO" id="GO:0019478">
    <property type="term" value="P:D-amino acid catabolic process"/>
    <property type="evidence" value="ECO:0007669"/>
    <property type="project" value="UniProtKB-UniRule"/>
</dbReference>
<comment type="similarity">
    <text evidence="1 2">Belongs to the DTD family.</text>
</comment>
<dbReference type="HAMAP" id="MF_00518">
    <property type="entry name" value="Deacylase_Dtd"/>
    <property type="match status" value="1"/>
</dbReference>
<dbReference type="SUPFAM" id="SSF69500">
    <property type="entry name" value="DTD-like"/>
    <property type="match status" value="1"/>
</dbReference>
<comment type="function">
    <text evidence="2">An aminoacyl-tRNA editing enzyme that deacylates mischarged D-aminoacyl-tRNAs. Also deacylates mischarged glycyl-tRNA(Ala), protecting cells against glycine mischarging by AlaRS. Acts via tRNA-based rather than protein-based catalysis; rejects L-amino acids rather than detecting D-amino acids in the active site. By recycling D-aminoacyl-tRNA to D-amino acids and free tRNA molecules, this enzyme counteracts the toxicity associated with the formation of D-aminoacyl-tRNA entities in vivo and helps enforce protein L-homochirality.</text>
</comment>
<dbReference type="EC" id="3.1.1.96" evidence="2"/>
<dbReference type="Pfam" id="PF02580">
    <property type="entry name" value="Tyr_Deacylase"/>
    <property type="match status" value="1"/>
</dbReference>
<dbReference type="GO" id="GO:0051500">
    <property type="term" value="F:D-tyrosyl-tRNA(Tyr) deacylase activity"/>
    <property type="evidence" value="ECO:0007669"/>
    <property type="project" value="TreeGrafter"/>
</dbReference>
<dbReference type="InterPro" id="IPR023509">
    <property type="entry name" value="DTD-like_sf"/>
</dbReference>
<dbReference type="FunFam" id="3.50.80.10:FF:000001">
    <property type="entry name" value="D-aminoacyl-tRNA deacylase"/>
    <property type="match status" value="1"/>
</dbReference>
<evidence type="ECO:0000313" key="3">
    <source>
        <dbReference type="EMBL" id="HIU37880.1"/>
    </source>
</evidence>
<dbReference type="GO" id="GO:0000049">
    <property type="term" value="F:tRNA binding"/>
    <property type="evidence" value="ECO:0007669"/>
    <property type="project" value="UniProtKB-UniRule"/>
</dbReference>
<evidence type="ECO:0000256" key="2">
    <source>
        <dbReference type="HAMAP-Rule" id="MF_00518"/>
    </source>
</evidence>
<name>A0A9D1IHZ5_9BURK</name>
<evidence type="ECO:0000256" key="1">
    <source>
        <dbReference type="ARBA" id="ARBA00009673"/>
    </source>
</evidence>
<sequence>MIGLLQRVKSASVSVDGKVIGEVGHGLLVLVCAEKGDSEEQCEKLAKKVLAYRIFEDEAGKMNKSLTDIAGEILVVSQFTLAADTAKGLRPSFTPAADPETGKRLYEHFIAKVRESGLKTQTGQFGAYMQVALINDGPVTIWLKC</sequence>
<keyword evidence="2" id="KW-0820">tRNA-binding</keyword>
<feature type="short sequence motif" description="Gly-cisPro motif, important for rejection of L-amino acids" evidence="2">
    <location>
        <begin position="137"/>
        <end position="138"/>
    </location>
</feature>
<proteinExistence type="inferred from homology"/>
<keyword evidence="2" id="KW-0963">Cytoplasm</keyword>
<keyword evidence="2 3" id="KW-0378">Hydrolase</keyword>
<dbReference type="GO" id="GO:0106026">
    <property type="term" value="F:Gly-tRNA(Ala) deacylase activity"/>
    <property type="evidence" value="ECO:0007669"/>
    <property type="project" value="UniProtKB-UniRule"/>
</dbReference>
<gene>
    <name evidence="2" type="primary">dtd</name>
    <name evidence="3" type="ORF">IAC56_06370</name>
</gene>
<comment type="subcellular location">
    <subcellularLocation>
        <location evidence="2">Cytoplasm</location>
    </subcellularLocation>
</comment>
<comment type="domain">
    <text evidence="2">A Gly-cisPro motif from one monomer fits into the active site of the other monomer to allow specific chiral rejection of L-amino acids.</text>
</comment>
<dbReference type="InterPro" id="IPR003732">
    <property type="entry name" value="Daa-tRNA_deacyls_DTD"/>
</dbReference>
<dbReference type="GO" id="GO:0005737">
    <property type="term" value="C:cytoplasm"/>
    <property type="evidence" value="ECO:0007669"/>
    <property type="project" value="UniProtKB-SubCell"/>
</dbReference>
<comment type="catalytic activity">
    <reaction evidence="2">
        <text>a D-aminoacyl-tRNA + H2O = a tRNA + a D-alpha-amino acid + H(+)</text>
        <dbReference type="Rhea" id="RHEA:13953"/>
        <dbReference type="Rhea" id="RHEA-COMP:10123"/>
        <dbReference type="Rhea" id="RHEA-COMP:10124"/>
        <dbReference type="ChEBI" id="CHEBI:15377"/>
        <dbReference type="ChEBI" id="CHEBI:15378"/>
        <dbReference type="ChEBI" id="CHEBI:59871"/>
        <dbReference type="ChEBI" id="CHEBI:78442"/>
        <dbReference type="ChEBI" id="CHEBI:79333"/>
        <dbReference type="EC" id="3.1.1.96"/>
    </reaction>
</comment>
<organism evidence="3 4">
    <name type="scientific">Candidatus Aphodousia faecigallinarum</name>
    <dbReference type="NCBI Taxonomy" id="2840677"/>
    <lineage>
        <taxon>Bacteria</taxon>
        <taxon>Pseudomonadati</taxon>
        <taxon>Pseudomonadota</taxon>
        <taxon>Betaproteobacteria</taxon>
        <taxon>Burkholderiales</taxon>
        <taxon>Sutterellaceae</taxon>
        <taxon>Sutterellaceae incertae sedis</taxon>
        <taxon>Candidatus Aphodousia</taxon>
    </lineage>
</organism>
<comment type="catalytic activity">
    <reaction evidence="2">
        <text>glycyl-tRNA(Ala) + H2O = tRNA(Ala) + glycine + H(+)</text>
        <dbReference type="Rhea" id="RHEA:53744"/>
        <dbReference type="Rhea" id="RHEA-COMP:9657"/>
        <dbReference type="Rhea" id="RHEA-COMP:13640"/>
        <dbReference type="ChEBI" id="CHEBI:15377"/>
        <dbReference type="ChEBI" id="CHEBI:15378"/>
        <dbReference type="ChEBI" id="CHEBI:57305"/>
        <dbReference type="ChEBI" id="CHEBI:78442"/>
        <dbReference type="ChEBI" id="CHEBI:78522"/>
    </reaction>
</comment>
<dbReference type="GO" id="GO:0043908">
    <property type="term" value="F:Ser(Gly)-tRNA(Ala) hydrolase activity"/>
    <property type="evidence" value="ECO:0007669"/>
    <property type="project" value="UniProtKB-UniRule"/>
</dbReference>
<comment type="caution">
    <text evidence="3">The sequence shown here is derived from an EMBL/GenBank/DDBJ whole genome shotgun (WGS) entry which is preliminary data.</text>
</comment>
<protein>
    <recommendedName>
        <fullName evidence="2">D-aminoacyl-tRNA deacylase</fullName>
        <shortName evidence="2">DTD</shortName>
        <ecNumber evidence="2">3.1.1.96</ecNumber>
    </recommendedName>
    <alternativeName>
        <fullName evidence="2">Gly-tRNA(Ala) deacylase</fullName>
        <ecNumber evidence="2">3.1.1.-</ecNumber>
    </alternativeName>
</protein>
<dbReference type="EMBL" id="DVMY01000099">
    <property type="protein sequence ID" value="HIU37880.1"/>
    <property type="molecule type" value="Genomic_DNA"/>
</dbReference>
<dbReference type="Proteomes" id="UP000824083">
    <property type="component" value="Unassembled WGS sequence"/>
</dbReference>
<dbReference type="CDD" id="cd00563">
    <property type="entry name" value="Dtyr_deacylase"/>
    <property type="match status" value="1"/>
</dbReference>
<reference evidence="3" key="1">
    <citation type="submission" date="2020-10" db="EMBL/GenBank/DDBJ databases">
        <authorList>
            <person name="Gilroy R."/>
        </authorList>
    </citation>
    <scope>NUCLEOTIDE SEQUENCE</scope>
    <source>
        <strain evidence="3">7463</strain>
    </source>
</reference>
<keyword evidence="2" id="KW-0694">RNA-binding</keyword>
<dbReference type="PANTHER" id="PTHR10472:SF5">
    <property type="entry name" value="D-AMINOACYL-TRNA DEACYLASE 1"/>
    <property type="match status" value="1"/>
</dbReference>
<dbReference type="Gene3D" id="3.50.80.10">
    <property type="entry name" value="D-tyrosyl-tRNA(Tyr) deacylase"/>
    <property type="match status" value="1"/>
</dbReference>
<accession>A0A9D1IHZ5</accession>
<dbReference type="AlphaFoldDB" id="A0A9D1IHZ5"/>
<dbReference type="PANTHER" id="PTHR10472">
    <property type="entry name" value="D-TYROSYL-TRNA TYR DEACYLASE"/>
    <property type="match status" value="1"/>
</dbReference>
<dbReference type="NCBIfam" id="TIGR00256">
    <property type="entry name" value="D-aminoacyl-tRNA deacylase"/>
    <property type="match status" value="1"/>
</dbReference>
<dbReference type="EC" id="3.1.1.-" evidence="2"/>